<dbReference type="OrthoDB" id="9799821at2"/>
<name>F7NFI8_9FIRM</name>
<evidence type="ECO:0000256" key="6">
    <source>
        <dbReference type="SAM" id="Phobius"/>
    </source>
</evidence>
<reference evidence="8 9" key="1">
    <citation type="journal article" date="2011" name="EMBO J.">
        <title>Structural diversity of bacterial flagellar motors.</title>
        <authorList>
            <person name="Chen S."/>
            <person name="Beeby M."/>
            <person name="Murphy G.E."/>
            <person name="Leadbetter J.R."/>
            <person name="Hendrixson D.R."/>
            <person name="Briegel A."/>
            <person name="Li Z."/>
            <person name="Shi J."/>
            <person name="Tocheva E.I."/>
            <person name="Muller A."/>
            <person name="Dobro M.J."/>
            <person name="Jensen G.J."/>
        </authorList>
    </citation>
    <scope>NUCLEOTIDE SEQUENCE [LARGE SCALE GENOMIC DNA]</scope>
    <source>
        <strain evidence="8 9">DSM 6540</strain>
    </source>
</reference>
<dbReference type="InterPro" id="IPR050638">
    <property type="entry name" value="AA-Vitamin_Transporters"/>
</dbReference>
<feature type="domain" description="EamA" evidence="7">
    <location>
        <begin position="154"/>
        <end position="292"/>
    </location>
</feature>
<dbReference type="InterPro" id="IPR000620">
    <property type="entry name" value="EamA_dom"/>
</dbReference>
<dbReference type="PANTHER" id="PTHR32322:SF2">
    <property type="entry name" value="EAMA DOMAIN-CONTAINING PROTEIN"/>
    <property type="match status" value="1"/>
</dbReference>
<dbReference type="EMBL" id="AFGF01000026">
    <property type="protein sequence ID" value="EGO65187.1"/>
    <property type="molecule type" value="Genomic_DNA"/>
</dbReference>
<feature type="transmembrane region" description="Helical" evidence="6">
    <location>
        <begin position="184"/>
        <end position="205"/>
    </location>
</feature>
<dbReference type="Proteomes" id="UP000003240">
    <property type="component" value="Unassembled WGS sequence"/>
</dbReference>
<feature type="domain" description="EamA" evidence="7">
    <location>
        <begin position="8"/>
        <end position="139"/>
    </location>
</feature>
<sequence length="306" mass="34053">MSEQYIRILMVLTALFWSGAFITGKMATQEFPAFALTFFRFLFALPFIFLLLYLKEPNHLLPRGRQWLPLIILGVVGTFCYHALFFNSLKYTTAINSSLIGAMNPMVTTVLAALFFAERLTSGRILGIALSFSGVFLVITNADWRLIAAFRFNTGDLLMLAAVCCWAIYSLLGRRYMKEYNLSPLLVTAYTFLLCVAVSFPFVIWEDPSTYLGTATAGGWLSILYMSLFASVLGYLFQMIAIQRIGAARTATFVNLVPMFTIIQSVLILGEAFTLYKLVGAAVIIAGVYLATRQETKPQTAVSSKL</sequence>
<evidence type="ECO:0000256" key="2">
    <source>
        <dbReference type="ARBA" id="ARBA00007362"/>
    </source>
</evidence>
<keyword evidence="5 6" id="KW-0472">Membrane</keyword>
<dbReference type="SUPFAM" id="SSF103481">
    <property type="entry name" value="Multidrug resistance efflux transporter EmrE"/>
    <property type="match status" value="2"/>
</dbReference>
<comment type="subcellular location">
    <subcellularLocation>
        <location evidence="1">Membrane</location>
        <topology evidence="1">Multi-pass membrane protein</topology>
    </subcellularLocation>
</comment>
<dbReference type="PANTHER" id="PTHR32322">
    <property type="entry name" value="INNER MEMBRANE TRANSPORTER"/>
    <property type="match status" value="1"/>
</dbReference>
<evidence type="ECO:0000313" key="9">
    <source>
        <dbReference type="Proteomes" id="UP000003240"/>
    </source>
</evidence>
<evidence type="ECO:0000259" key="7">
    <source>
        <dbReference type="Pfam" id="PF00892"/>
    </source>
</evidence>
<comment type="caution">
    <text evidence="8">The sequence shown here is derived from an EMBL/GenBank/DDBJ whole genome shotgun (WGS) entry which is preliminary data.</text>
</comment>
<evidence type="ECO:0000256" key="3">
    <source>
        <dbReference type="ARBA" id="ARBA00022692"/>
    </source>
</evidence>
<dbReference type="InterPro" id="IPR037185">
    <property type="entry name" value="EmrE-like"/>
</dbReference>
<feature type="transmembrane region" description="Helical" evidence="6">
    <location>
        <begin position="275"/>
        <end position="292"/>
    </location>
</feature>
<dbReference type="RefSeq" id="WP_004093141.1">
    <property type="nucleotide sequence ID" value="NZ_AFGF01000026.1"/>
</dbReference>
<proteinExistence type="inferred from homology"/>
<dbReference type="Pfam" id="PF00892">
    <property type="entry name" value="EamA"/>
    <property type="match status" value="2"/>
</dbReference>
<evidence type="ECO:0000256" key="5">
    <source>
        <dbReference type="ARBA" id="ARBA00023136"/>
    </source>
</evidence>
<keyword evidence="9" id="KW-1185">Reference proteome</keyword>
<comment type="similarity">
    <text evidence="2">Belongs to the EamA transporter family.</text>
</comment>
<organism evidence="8 9">
    <name type="scientific">Acetonema longum DSM 6540</name>
    <dbReference type="NCBI Taxonomy" id="1009370"/>
    <lineage>
        <taxon>Bacteria</taxon>
        <taxon>Bacillati</taxon>
        <taxon>Bacillota</taxon>
        <taxon>Negativicutes</taxon>
        <taxon>Acetonemataceae</taxon>
        <taxon>Acetonema</taxon>
    </lineage>
</organism>
<feature type="transmembrane region" description="Helical" evidence="6">
    <location>
        <begin position="33"/>
        <end position="54"/>
    </location>
</feature>
<evidence type="ECO:0000256" key="4">
    <source>
        <dbReference type="ARBA" id="ARBA00022989"/>
    </source>
</evidence>
<protein>
    <recommendedName>
        <fullName evidence="7">EamA domain-containing protein</fullName>
    </recommendedName>
</protein>
<feature type="transmembrane region" description="Helical" evidence="6">
    <location>
        <begin position="66"/>
        <end position="86"/>
    </location>
</feature>
<dbReference type="STRING" id="1009370.ALO_04076"/>
<dbReference type="AlphaFoldDB" id="F7NFI8"/>
<feature type="transmembrane region" description="Helical" evidence="6">
    <location>
        <begin position="217"/>
        <end position="238"/>
    </location>
</feature>
<evidence type="ECO:0000313" key="8">
    <source>
        <dbReference type="EMBL" id="EGO65187.1"/>
    </source>
</evidence>
<feature type="transmembrane region" description="Helical" evidence="6">
    <location>
        <begin position="124"/>
        <end position="142"/>
    </location>
</feature>
<feature type="transmembrane region" description="Helical" evidence="6">
    <location>
        <begin position="250"/>
        <end position="269"/>
    </location>
</feature>
<gene>
    <name evidence="8" type="ORF">ALO_04076</name>
</gene>
<accession>F7NFI8</accession>
<feature type="transmembrane region" description="Helical" evidence="6">
    <location>
        <begin position="154"/>
        <end position="172"/>
    </location>
</feature>
<dbReference type="GO" id="GO:0016020">
    <property type="term" value="C:membrane"/>
    <property type="evidence" value="ECO:0007669"/>
    <property type="project" value="UniProtKB-SubCell"/>
</dbReference>
<keyword evidence="4 6" id="KW-1133">Transmembrane helix</keyword>
<feature type="transmembrane region" description="Helical" evidence="6">
    <location>
        <begin position="7"/>
        <end position="27"/>
    </location>
</feature>
<feature type="transmembrane region" description="Helical" evidence="6">
    <location>
        <begin position="98"/>
        <end position="117"/>
    </location>
</feature>
<evidence type="ECO:0000256" key="1">
    <source>
        <dbReference type="ARBA" id="ARBA00004141"/>
    </source>
</evidence>
<dbReference type="eggNOG" id="COG0697">
    <property type="taxonomic scope" value="Bacteria"/>
</dbReference>
<dbReference type="Gene3D" id="1.10.3730.20">
    <property type="match status" value="1"/>
</dbReference>
<keyword evidence="3 6" id="KW-0812">Transmembrane</keyword>